<dbReference type="VEuPathDB" id="FungiDB:PC110_g3407"/>
<dbReference type="VEuPathDB" id="FungiDB:PC110_g3406"/>
<dbReference type="EMBL" id="JAENGZ010000497">
    <property type="protein sequence ID" value="KAG6958295.1"/>
    <property type="molecule type" value="Genomic_DNA"/>
</dbReference>
<organism evidence="4 5">
    <name type="scientific">Phytophthora cactorum</name>
    <dbReference type="NCBI Taxonomy" id="29920"/>
    <lineage>
        <taxon>Eukaryota</taxon>
        <taxon>Sar</taxon>
        <taxon>Stramenopiles</taxon>
        <taxon>Oomycota</taxon>
        <taxon>Peronosporomycetes</taxon>
        <taxon>Peronosporales</taxon>
        <taxon>Peronosporaceae</taxon>
        <taxon>Phytophthora</taxon>
    </lineage>
</organism>
<proteinExistence type="predicted"/>
<dbReference type="AlphaFoldDB" id="A0A8T1UBK3"/>
<sequence length="717" mass="80512">MEEVAVESISKALGLPRPFLSEPNRAFTQLESWQQLTALLATQPVTIKPLGYYRTPDSIEISEHRGSEKRLCKGFVLVSINNESTFGAAFVTVIKRLRSASRPTSLCFRWYQDFSPFLETDLAEQHSSSLTKPHAIGAKMFVSSLDCVAEAQTDLSNSLQLALMENASVRDEISVLQDAHRELRLAQERAAERERILQAKVEQSDVEIAKLKEEVDIQRQELEKARLRAAEAEAKLATNRKEYEVMLEKAQESAMTRLAEHEEQLIKESNRSIENSNQLAERRAQKLLDVAANESQRKHEEYLQKLAEEHSEEVESLMQQVAVWRHQVEVLTEAEKRNYAALVSNGVNPYGDYQRSRFGYSSSDSPFADLKGGSSELERRKQDKAQDSSATTAATAAKWRDGSPEDDKDKNHAFSGTSDQSSQSNNGTFWDRMVSLLATDQSTSCVSTFSPKDLPDDISMTIPTKVLPSGARIPIIGFGAYLENDVSNSYNIVLSALKQGYRHIDTAQLYHNEAEVGEFFLTDWGNEKALNSIKKSIQKIGLGYIDLFLLHAPGDAATRAENWRAVEELHEQGILNDIGVSNFSGAHIDKLMKTAKVKPAVNQIEVHPWLTRQETVKYCQDHDIIVQAYSPLVKGYKMRDPTLIEIANKVKATPAQVLVAFSLARDIVPLPKSANTKHQKENLEAVNVKLSAEQVERLLALDEYYVTDWDPTRDEDV</sequence>
<dbReference type="Proteomes" id="UP000688947">
    <property type="component" value="Unassembled WGS sequence"/>
</dbReference>
<feature type="compositionally biased region" description="Basic and acidic residues" evidence="2">
    <location>
        <begin position="376"/>
        <end position="386"/>
    </location>
</feature>
<feature type="coiled-coil region" evidence="1">
    <location>
        <begin position="176"/>
        <end position="249"/>
    </location>
</feature>
<dbReference type="CDD" id="cd19071">
    <property type="entry name" value="AKR_AKR1-5-like"/>
    <property type="match status" value="1"/>
</dbReference>
<evidence type="ECO:0000313" key="4">
    <source>
        <dbReference type="EMBL" id="KAG6958295.1"/>
    </source>
</evidence>
<keyword evidence="1" id="KW-0175">Coiled coil</keyword>
<feature type="compositionally biased region" description="Basic and acidic residues" evidence="2">
    <location>
        <begin position="398"/>
        <end position="412"/>
    </location>
</feature>
<dbReference type="PANTHER" id="PTHR43827">
    <property type="entry name" value="2,5-DIKETO-D-GLUCONIC ACID REDUCTASE"/>
    <property type="match status" value="1"/>
</dbReference>
<protein>
    <recommendedName>
        <fullName evidence="3">NADP-dependent oxidoreductase domain-containing protein</fullName>
    </recommendedName>
</protein>
<feature type="coiled-coil region" evidence="1">
    <location>
        <begin position="292"/>
        <end position="327"/>
    </location>
</feature>
<dbReference type="PROSITE" id="PS00798">
    <property type="entry name" value="ALDOKETO_REDUCTASE_1"/>
    <property type="match status" value="1"/>
</dbReference>
<evidence type="ECO:0000313" key="5">
    <source>
        <dbReference type="Proteomes" id="UP000688947"/>
    </source>
</evidence>
<feature type="domain" description="NADP-dependent oxidoreductase" evidence="3">
    <location>
        <begin position="527"/>
        <end position="702"/>
    </location>
</feature>
<dbReference type="InterPro" id="IPR023210">
    <property type="entry name" value="NADP_OxRdtase_dom"/>
</dbReference>
<accession>A0A8T1UBK3</accession>
<dbReference type="InterPro" id="IPR018170">
    <property type="entry name" value="Aldo/ket_reductase_CS"/>
</dbReference>
<feature type="compositionally biased region" description="Polar residues" evidence="2">
    <location>
        <begin position="414"/>
        <end position="426"/>
    </location>
</feature>
<dbReference type="InterPro" id="IPR020471">
    <property type="entry name" value="AKR"/>
</dbReference>
<feature type="region of interest" description="Disordered" evidence="2">
    <location>
        <begin position="364"/>
        <end position="426"/>
    </location>
</feature>
<name>A0A8T1UBK3_9STRA</name>
<evidence type="ECO:0000256" key="1">
    <source>
        <dbReference type="SAM" id="Coils"/>
    </source>
</evidence>
<evidence type="ECO:0000259" key="3">
    <source>
        <dbReference type="Pfam" id="PF00248"/>
    </source>
</evidence>
<reference evidence="4" key="1">
    <citation type="submission" date="2021-01" db="EMBL/GenBank/DDBJ databases">
        <title>Phytophthora aleatoria, a newly-described species from Pinus radiata is distinct from Phytophthora cactorum isolates based on comparative genomics.</title>
        <authorList>
            <person name="Mcdougal R."/>
            <person name="Panda P."/>
            <person name="Williams N."/>
            <person name="Studholme D.J."/>
        </authorList>
    </citation>
    <scope>NUCLEOTIDE SEQUENCE</scope>
    <source>
        <strain evidence="4">NZFS 3830</strain>
    </source>
</reference>
<evidence type="ECO:0000256" key="2">
    <source>
        <dbReference type="SAM" id="MobiDB-lite"/>
    </source>
</evidence>
<comment type="caution">
    <text evidence="4">The sequence shown here is derived from an EMBL/GenBank/DDBJ whole genome shotgun (WGS) entry which is preliminary data.</text>
</comment>
<dbReference type="GO" id="GO:0016491">
    <property type="term" value="F:oxidoreductase activity"/>
    <property type="evidence" value="ECO:0007669"/>
    <property type="project" value="InterPro"/>
</dbReference>
<dbReference type="PANTHER" id="PTHR43827:SF13">
    <property type="entry name" value="ALDO_KETO REDUCTASE FAMILY PROTEIN"/>
    <property type="match status" value="1"/>
</dbReference>
<dbReference type="OrthoDB" id="65415at2759"/>
<gene>
    <name evidence="4" type="ORF">JG687_00009481</name>
</gene>
<dbReference type="Pfam" id="PF00248">
    <property type="entry name" value="Aldo_ket_red"/>
    <property type="match status" value="1"/>
</dbReference>